<dbReference type="STRING" id="465817.ETA_10570"/>
<gene>
    <name evidence="1" type="ordered locus">ETA_10570</name>
</gene>
<sequence>MFDQRVFDFHDLHCCSPGVLSCKKKSRDYSAIFSAALSLSANVSFCRPSFISIAWDPGLRNN</sequence>
<name>B2VE72_ERWT9</name>
<keyword evidence="2" id="KW-1185">Reference proteome</keyword>
<proteinExistence type="predicted"/>
<dbReference type="PROSITE" id="PS51257">
    <property type="entry name" value="PROKAR_LIPOPROTEIN"/>
    <property type="match status" value="1"/>
</dbReference>
<reference evidence="1 2" key="1">
    <citation type="journal article" date="2008" name="Environ. Microbiol.">
        <title>The genome of Erwinia tasmaniensis strain Et1/99, a non-pathogenic bacterium in the genus Erwinia.</title>
        <authorList>
            <person name="Kube M."/>
            <person name="Migdoll A.M."/>
            <person name="Mueller I."/>
            <person name="Kuhl H."/>
            <person name="Beck A."/>
            <person name="Reinhardt R."/>
            <person name="Geider K."/>
        </authorList>
    </citation>
    <scope>NUCLEOTIDE SEQUENCE [LARGE SCALE GENOMIC DNA]</scope>
    <source>
        <strain evidence="2">DSM 17950 / CFBP 7177 / CIP 109463 / NCPPB 4357 / Et1/99</strain>
    </source>
</reference>
<dbReference type="HOGENOM" id="CLU_2897246_0_0_6"/>
<dbReference type="KEGG" id="eta:ETA_10570"/>
<evidence type="ECO:0000313" key="2">
    <source>
        <dbReference type="Proteomes" id="UP000001726"/>
    </source>
</evidence>
<protein>
    <submittedName>
        <fullName evidence="1">Uncharacterized protein</fullName>
    </submittedName>
</protein>
<organism evidence="1 2">
    <name type="scientific">Erwinia tasmaniensis (strain DSM 17950 / CFBP 7177 / CIP 109463 / NCPPB 4357 / Et1/99)</name>
    <dbReference type="NCBI Taxonomy" id="465817"/>
    <lineage>
        <taxon>Bacteria</taxon>
        <taxon>Pseudomonadati</taxon>
        <taxon>Pseudomonadota</taxon>
        <taxon>Gammaproteobacteria</taxon>
        <taxon>Enterobacterales</taxon>
        <taxon>Erwiniaceae</taxon>
        <taxon>Erwinia</taxon>
    </lineage>
</organism>
<dbReference type="Proteomes" id="UP000001726">
    <property type="component" value="Chromosome"/>
</dbReference>
<accession>B2VE72</accession>
<evidence type="ECO:0000313" key="1">
    <source>
        <dbReference type="EMBL" id="CAO96103.1"/>
    </source>
</evidence>
<dbReference type="AlphaFoldDB" id="B2VE72"/>
<dbReference type="EMBL" id="CU468135">
    <property type="protein sequence ID" value="CAO96103.1"/>
    <property type="molecule type" value="Genomic_DNA"/>
</dbReference>